<feature type="transmembrane region" description="Helical" evidence="1">
    <location>
        <begin position="6"/>
        <end position="24"/>
    </location>
</feature>
<organism evidence="3 4">
    <name type="scientific">Autumnicola lenta</name>
    <dbReference type="NCBI Taxonomy" id="3075593"/>
    <lineage>
        <taxon>Bacteria</taxon>
        <taxon>Pseudomonadati</taxon>
        <taxon>Bacteroidota</taxon>
        <taxon>Flavobacteriia</taxon>
        <taxon>Flavobacteriales</taxon>
        <taxon>Flavobacteriaceae</taxon>
        <taxon>Autumnicola</taxon>
    </lineage>
</organism>
<dbReference type="PANTHER" id="PTHR37464:SF1">
    <property type="entry name" value="BLL2463 PROTEIN"/>
    <property type="match status" value="1"/>
</dbReference>
<dbReference type="Pfam" id="PF07584">
    <property type="entry name" value="BatA"/>
    <property type="match status" value="1"/>
</dbReference>
<proteinExistence type="predicted"/>
<comment type="caution">
    <text evidence="3">The sequence shown here is derived from an EMBL/GenBank/DDBJ whole genome shotgun (WGS) entry which is preliminary data.</text>
</comment>
<evidence type="ECO:0000313" key="4">
    <source>
        <dbReference type="Proteomes" id="UP001245285"/>
    </source>
</evidence>
<dbReference type="InterPro" id="IPR024163">
    <property type="entry name" value="Aerotolerance_reg_N"/>
</dbReference>
<protein>
    <submittedName>
        <fullName evidence="3">BatA domain-containing protein</fullName>
    </submittedName>
</protein>
<evidence type="ECO:0000256" key="1">
    <source>
        <dbReference type="SAM" id="Phobius"/>
    </source>
</evidence>
<keyword evidence="1" id="KW-1133">Transmembrane helix</keyword>
<keyword evidence="1" id="KW-0472">Membrane</keyword>
<evidence type="ECO:0000259" key="2">
    <source>
        <dbReference type="Pfam" id="PF07584"/>
    </source>
</evidence>
<keyword evidence="4" id="KW-1185">Reference proteome</keyword>
<feature type="transmembrane region" description="Helical" evidence="1">
    <location>
        <begin position="619"/>
        <end position="638"/>
    </location>
</feature>
<evidence type="ECO:0000313" key="3">
    <source>
        <dbReference type="EMBL" id="MDT0646425.1"/>
    </source>
</evidence>
<feature type="transmembrane region" description="Helical" evidence="1">
    <location>
        <begin position="56"/>
        <end position="78"/>
    </location>
</feature>
<dbReference type="Proteomes" id="UP001245285">
    <property type="component" value="Unassembled WGS sequence"/>
</dbReference>
<name>A0ABU3CJA1_9FLAO</name>
<sequence>MYFKYPELLFALFLLIIPIIVHLFQLRKFQKEEFTNVRFLKKISSQTRKSSKVKKWLVLCSRLLALGFLIFAFAQPYLPASTKAFRSKNTLIYLDNSFSMQATGQKGQLLPAAIQSVLESLPEDETLDLLTNDEDYFNIEAAESQRILQDLNYTATPLDFENLKLRTERFFQENPADDQELVVISDFQQNSGFPVKPDAENFNFRLLPYQPVNITNVSLDSAFIAERDRENISLKVQLSTSSTNEDQIPVAIMAGGELMGKSSVTFGQNNQAEVTFNLSNDSISDGKIEIEDNGLQYDNELFFSIPKIAKIKAALITEDSDSFLKRIYTEPEFDLAVFPFSGVDYNQLSSARLIILDELREISPSLSTILQKRMEEGAIVVLIPSGDAEIASYNTFLRNSGAPAFEAFQSEERKITNIGFDHPLYGSVFEEQVENFEYPSVQSYFTLNRPGSPVLEYQDNAPFLTQSDQLFLFTSALGAENGNFQQSPLVVPTFYNMGRMALQARQIYYEIGRNNLIDIPVVSENDEVVHLTSEEDNFIPQQQAYSEKIQINTSELPAVAGNYKIEYRNETIGHVSYNYSRRESNLTYINPEDFENVEIYDNIKNYFESANAVRQITALWKWFVIFALIFLIVEMLLLKYLK</sequence>
<feature type="domain" description="Aerotolerance regulator N-terminal" evidence="2">
    <location>
        <begin position="1"/>
        <end position="76"/>
    </location>
</feature>
<dbReference type="EMBL" id="JAVRHO010000008">
    <property type="protein sequence ID" value="MDT0646425.1"/>
    <property type="molecule type" value="Genomic_DNA"/>
</dbReference>
<dbReference type="PANTHER" id="PTHR37464">
    <property type="entry name" value="BLL2463 PROTEIN"/>
    <property type="match status" value="1"/>
</dbReference>
<accession>A0ABU3CJA1</accession>
<dbReference type="NCBIfam" id="TIGR02226">
    <property type="entry name" value="two_anch"/>
    <property type="match status" value="1"/>
</dbReference>
<keyword evidence="1" id="KW-0812">Transmembrane</keyword>
<reference evidence="3 4" key="1">
    <citation type="submission" date="2023-09" db="EMBL/GenBank/DDBJ databases">
        <authorList>
            <person name="Rey-Velasco X."/>
        </authorList>
    </citation>
    <scope>NUCLEOTIDE SEQUENCE [LARGE SCALE GENOMIC DNA]</scope>
    <source>
        <strain evidence="3 4">F260</strain>
    </source>
</reference>
<dbReference type="RefSeq" id="WP_311494597.1">
    <property type="nucleotide sequence ID" value="NZ_JAVRHO010000008.1"/>
</dbReference>
<dbReference type="InterPro" id="IPR011933">
    <property type="entry name" value="Double_TM_dom"/>
</dbReference>
<gene>
    <name evidence="3" type="ORF">RM545_06970</name>
</gene>